<organism evidence="5 6">
    <name type="scientific">Cystobacter fuscus (strain ATCC 25194 / DSM 2262 / NBRC 100088 / M29)</name>
    <dbReference type="NCBI Taxonomy" id="1242864"/>
    <lineage>
        <taxon>Bacteria</taxon>
        <taxon>Pseudomonadati</taxon>
        <taxon>Myxococcota</taxon>
        <taxon>Myxococcia</taxon>
        <taxon>Myxococcales</taxon>
        <taxon>Cystobacterineae</taxon>
        <taxon>Archangiaceae</taxon>
        <taxon>Cystobacter</taxon>
    </lineage>
</organism>
<dbReference type="RefSeq" id="WP_002626667.1">
    <property type="nucleotide sequence ID" value="NZ_ANAH02000009.1"/>
</dbReference>
<dbReference type="eggNOG" id="COG4242">
    <property type="taxonomic scope" value="Bacteria"/>
</dbReference>
<dbReference type="AlphaFoldDB" id="S9PHB5"/>
<dbReference type="SUPFAM" id="SSF89260">
    <property type="entry name" value="Collagen-binding domain"/>
    <property type="match status" value="1"/>
</dbReference>
<evidence type="ECO:0000313" key="6">
    <source>
        <dbReference type="Proteomes" id="UP000011682"/>
    </source>
</evidence>
<reference evidence="5" key="1">
    <citation type="submission" date="2013-05" db="EMBL/GenBank/DDBJ databases">
        <title>Genome assembly of Cystobacter fuscus DSM 2262.</title>
        <authorList>
            <person name="Sharma G."/>
            <person name="Khatri I."/>
            <person name="Kaur C."/>
            <person name="Mayilraj S."/>
            <person name="Subramanian S."/>
        </authorList>
    </citation>
    <scope>NUCLEOTIDE SEQUENCE [LARGE SCALE GENOMIC DNA]</scope>
    <source>
        <strain evidence="5">DSM 2262</strain>
    </source>
</reference>
<dbReference type="eggNOG" id="COG3568">
    <property type="taxonomic scope" value="Bacteria"/>
</dbReference>
<keyword evidence="6" id="KW-1185">Reference proteome</keyword>
<proteinExistence type="predicted"/>
<evidence type="ECO:0000313" key="5">
    <source>
        <dbReference type="EMBL" id="EPX61812.1"/>
    </source>
</evidence>
<evidence type="ECO:0000259" key="3">
    <source>
        <dbReference type="Pfam" id="PF03372"/>
    </source>
</evidence>
<dbReference type="EMBL" id="ANAH02000009">
    <property type="protein sequence ID" value="EPX61812.1"/>
    <property type="molecule type" value="Genomic_DNA"/>
</dbReference>
<feature type="signal peptide" evidence="2">
    <location>
        <begin position="1"/>
        <end position="30"/>
    </location>
</feature>
<evidence type="ECO:0000256" key="2">
    <source>
        <dbReference type="SAM" id="SignalP"/>
    </source>
</evidence>
<gene>
    <name evidence="5" type="ORF">D187_010431</name>
</gene>
<dbReference type="InterPro" id="IPR005135">
    <property type="entry name" value="Endo/exonuclease/phosphatase"/>
</dbReference>
<dbReference type="Proteomes" id="UP000011682">
    <property type="component" value="Unassembled WGS sequence"/>
</dbReference>
<evidence type="ECO:0000259" key="4">
    <source>
        <dbReference type="Pfam" id="PF04151"/>
    </source>
</evidence>
<feature type="region of interest" description="Disordered" evidence="1">
    <location>
        <begin position="420"/>
        <end position="439"/>
    </location>
</feature>
<dbReference type="Pfam" id="PF03372">
    <property type="entry name" value="Exo_endo_phos"/>
    <property type="match status" value="1"/>
</dbReference>
<feature type="chain" id="PRO_5004567512" evidence="2">
    <location>
        <begin position="31"/>
        <end position="543"/>
    </location>
</feature>
<dbReference type="OrthoDB" id="5487854at2"/>
<dbReference type="SUPFAM" id="SSF56219">
    <property type="entry name" value="DNase I-like"/>
    <property type="match status" value="1"/>
</dbReference>
<feature type="domain" description="Peptidase C-terminal archaeal/bacterial" evidence="4">
    <location>
        <begin position="456"/>
        <end position="523"/>
    </location>
</feature>
<name>S9PHB5_CYSF2</name>
<dbReference type="GO" id="GO:0003824">
    <property type="term" value="F:catalytic activity"/>
    <property type="evidence" value="ECO:0007669"/>
    <property type="project" value="InterPro"/>
</dbReference>
<keyword evidence="2" id="KW-0732">Signal</keyword>
<sequence>MPLRSSSPTPARAGRWLLCSLLSLSLAACGQGSAPQAKEARELSSQGEVLGEARIRLMAANITSGNNQSYDPGHGIRIFQGTKPDVVMIQEFKYGTNSAVDLRAFVDTAFGSNFYYYREPQSGGIPNGVISRYPILDAGEWEDSRAPDRDFAWARLDIPGPKDLWVVSVHLLTADSGTRNTEAKELVGYIQQHVPAGDFLAIAGDYNTDNRSESCFSTFSAVVSPSGPHPVAQDNKEGTNASRAKPYDNVLVSNNLRAYQTATVIGASSFSAGLVVDTRVYSPIEEIAPAQSGDSGSSNMQHMAVIKDFLVPADDTTPVPTGRLTVVVPNGGESWSAGSTHSIAWTASETSHVKLEYTTDGSTWNVISESIPAAEGGYTWQVPASATTKARVRVSDASAAAVADTSDADFAITSTSPQDTRATITQETEGNNSAATASGRVGADKNVSGALSTSADVDWFAFNVTTAGSVKVMLSMPGAQDLDWSVYSASDLLFSAASSATMSNPEVGTFSASAPGIYYVKVVGYAGATGGYTLNVSGAGVQP</sequence>
<dbReference type="Gene3D" id="3.60.10.10">
    <property type="entry name" value="Endonuclease/exonuclease/phosphatase"/>
    <property type="match status" value="1"/>
</dbReference>
<dbReference type="InterPro" id="IPR036691">
    <property type="entry name" value="Endo/exonu/phosph_ase_sf"/>
</dbReference>
<dbReference type="PROSITE" id="PS51257">
    <property type="entry name" value="PROKAR_LIPOPROTEIN"/>
    <property type="match status" value="1"/>
</dbReference>
<dbReference type="Gene3D" id="2.60.120.380">
    <property type="match status" value="1"/>
</dbReference>
<dbReference type="Pfam" id="PF04151">
    <property type="entry name" value="PPC"/>
    <property type="match status" value="1"/>
</dbReference>
<feature type="compositionally biased region" description="Polar residues" evidence="1">
    <location>
        <begin position="420"/>
        <end position="436"/>
    </location>
</feature>
<evidence type="ECO:0000256" key="1">
    <source>
        <dbReference type="SAM" id="MobiDB-lite"/>
    </source>
</evidence>
<protein>
    <submittedName>
        <fullName evidence="5">Uncharacterized protein</fullName>
    </submittedName>
</protein>
<comment type="caution">
    <text evidence="5">The sequence shown here is derived from an EMBL/GenBank/DDBJ whole genome shotgun (WGS) entry which is preliminary data.</text>
</comment>
<feature type="domain" description="Endonuclease/exonuclease/phosphatase" evidence="3">
    <location>
        <begin position="78"/>
        <end position="265"/>
    </location>
</feature>
<accession>S9PHB5</accession>
<dbReference type="InterPro" id="IPR007280">
    <property type="entry name" value="Peptidase_C_arc/bac"/>
</dbReference>